<evidence type="ECO:0000313" key="4">
    <source>
        <dbReference type="Proteomes" id="UP000753961"/>
    </source>
</evidence>
<protein>
    <submittedName>
        <fullName evidence="3">PH domain-containing protein</fullName>
    </submittedName>
</protein>
<comment type="caution">
    <text evidence="3">The sequence shown here is derived from an EMBL/GenBank/DDBJ whole genome shotgun (WGS) entry which is preliminary data.</text>
</comment>
<dbReference type="RefSeq" id="WP_222579564.1">
    <property type="nucleotide sequence ID" value="NZ_JAHVHU010000007.1"/>
</dbReference>
<sequence length="510" mass="60228">MDKITWSTLAPPAMMIKIIMAIRSYALIILYFAYRTYQRFDNISIFNSFDLFLDFLLNILPGILIIISGIMEYKKFRYRLDREQFHINRGWLRREKKSIPIDKIQSVQIEQNWLYRLLNVYLVKIDTIGEDQVEVEIGGVWENDALELKHTIQKIKKEDPFGTVQEEIPEGSATKIDFSYALTNKQVSKYAFTENMLWFLLPFSLSMVVLFQLYHSAEMEKLSWQLVIDLVFGNFDPAAGSSMHQDHVSINYVILYGLLLATFSSGMFFLNKITGLFNYRMILQNKEIHIQRGLINKFETIIPQRKIQFTTWYTNLIRRKLGIFTLAYKYAGGRKTLGSDAIVPFFDPHMAFKLNQPYFPVVPGEPFHTATIASVYIWRNYLYLKLPLSVFIIGVCYWIHPWLFYGSFGVLAYFWIYNVLFVKNFKIELHQEYFIIHQGVWGRRHTLVRWEKLQKIDVRQTPYQRRNGYAHLHLNTASSNLTIPYLDLTMAEEILNYGLYKTEISKQFLF</sequence>
<name>A0A953HNU6_9BACT</name>
<keyword evidence="4" id="KW-1185">Reference proteome</keyword>
<feature type="transmembrane region" description="Helical" evidence="1">
    <location>
        <begin position="382"/>
        <end position="400"/>
    </location>
</feature>
<feature type="domain" description="YdbS-like PH" evidence="2">
    <location>
        <begin position="278"/>
        <end position="347"/>
    </location>
</feature>
<dbReference type="EMBL" id="JAHVHU010000007">
    <property type="protein sequence ID" value="MBY5958028.1"/>
    <property type="molecule type" value="Genomic_DNA"/>
</dbReference>
<feature type="transmembrane region" description="Helical" evidence="1">
    <location>
        <begin position="12"/>
        <end position="32"/>
    </location>
</feature>
<evidence type="ECO:0000259" key="2">
    <source>
        <dbReference type="Pfam" id="PF03703"/>
    </source>
</evidence>
<evidence type="ECO:0000313" key="3">
    <source>
        <dbReference type="EMBL" id="MBY5958028.1"/>
    </source>
</evidence>
<feature type="domain" description="YdbS-like PH" evidence="2">
    <location>
        <begin position="423"/>
        <end position="497"/>
    </location>
</feature>
<feature type="transmembrane region" description="Helical" evidence="1">
    <location>
        <begin position="195"/>
        <end position="214"/>
    </location>
</feature>
<feature type="transmembrane region" description="Helical" evidence="1">
    <location>
        <begin position="250"/>
        <end position="270"/>
    </location>
</feature>
<dbReference type="InterPro" id="IPR005182">
    <property type="entry name" value="YdbS-like_PH"/>
</dbReference>
<feature type="domain" description="YdbS-like PH" evidence="2">
    <location>
        <begin position="73"/>
        <end position="151"/>
    </location>
</feature>
<dbReference type="PANTHER" id="PTHR34473">
    <property type="entry name" value="UPF0699 TRANSMEMBRANE PROTEIN YDBS"/>
    <property type="match status" value="1"/>
</dbReference>
<keyword evidence="1" id="KW-0812">Transmembrane</keyword>
<dbReference type="Proteomes" id="UP000753961">
    <property type="component" value="Unassembled WGS sequence"/>
</dbReference>
<dbReference type="PANTHER" id="PTHR34473:SF2">
    <property type="entry name" value="UPF0699 TRANSMEMBRANE PROTEIN YDBT"/>
    <property type="match status" value="1"/>
</dbReference>
<dbReference type="PIRSF" id="PIRSF026631">
    <property type="entry name" value="UCP026631"/>
    <property type="match status" value="1"/>
</dbReference>
<reference evidence="3" key="1">
    <citation type="submission" date="2021-06" db="EMBL/GenBank/DDBJ databases">
        <title>44 bacteria genomes isolated from Dapeng, Shenzhen.</title>
        <authorList>
            <person name="Zheng W."/>
            <person name="Yu S."/>
            <person name="Huang Y."/>
        </authorList>
    </citation>
    <scope>NUCLEOTIDE SEQUENCE</scope>
    <source>
        <strain evidence="3">DP5N28-2</strain>
    </source>
</reference>
<proteinExistence type="predicted"/>
<dbReference type="AlphaFoldDB" id="A0A953HNU6"/>
<dbReference type="Pfam" id="PF03703">
    <property type="entry name" value="bPH_2"/>
    <property type="match status" value="3"/>
</dbReference>
<keyword evidence="1" id="KW-1133">Transmembrane helix</keyword>
<gene>
    <name evidence="3" type="ORF">KUV50_07800</name>
</gene>
<evidence type="ECO:0000256" key="1">
    <source>
        <dbReference type="SAM" id="Phobius"/>
    </source>
</evidence>
<feature type="transmembrane region" description="Helical" evidence="1">
    <location>
        <begin position="52"/>
        <end position="73"/>
    </location>
</feature>
<dbReference type="InterPro" id="IPR014529">
    <property type="entry name" value="UCP026631"/>
</dbReference>
<accession>A0A953HNU6</accession>
<feature type="transmembrane region" description="Helical" evidence="1">
    <location>
        <begin position="406"/>
        <end position="422"/>
    </location>
</feature>
<keyword evidence="1" id="KW-0472">Membrane</keyword>
<organism evidence="3 4">
    <name type="scientific">Membranihabitans marinus</name>
    <dbReference type="NCBI Taxonomy" id="1227546"/>
    <lineage>
        <taxon>Bacteria</taxon>
        <taxon>Pseudomonadati</taxon>
        <taxon>Bacteroidota</taxon>
        <taxon>Saprospiria</taxon>
        <taxon>Saprospirales</taxon>
        <taxon>Saprospiraceae</taxon>
        <taxon>Membranihabitans</taxon>
    </lineage>
</organism>